<feature type="DNA-binding region" description="DM" evidence="5">
    <location>
        <begin position="8"/>
        <end position="56"/>
    </location>
</feature>
<keyword evidence="8" id="KW-1185">Reference proteome</keyword>
<dbReference type="OrthoDB" id="5807583at2759"/>
<dbReference type="STRING" id="6277.A0A498SH65"/>
<dbReference type="Gene3D" id="4.10.1040.10">
    <property type="entry name" value="DM DNA-binding domain"/>
    <property type="match status" value="1"/>
</dbReference>
<dbReference type="GO" id="GO:0007548">
    <property type="term" value="P:sex differentiation"/>
    <property type="evidence" value="ECO:0007669"/>
    <property type="project" value="TreeGrafter"/>
</dbReference>
<reference evidence="7 8" key="1">
    <citation type="submission" date="2018-08" db="EMBL/GenBank/DDBJ databases">
        <authorList>
            <person name="Laetsch R D."/>
            <person name="Stevens L."/>
            <person name="Kumar S."/>
            <person name="Blaxter L. M."/>
        </authorList>
    </citation>
    <scope>NUCLEOTIDE SEQUENCE [LARGE SCALE GENOMIC DNA]</scope>
</reference>
<protein>
    <recommendedName>
        <fullName evidence="6">DM domain-containing protein</fullName>
    </recommendedName>
</protein>
<dbReference type="GO" id="GO:0000978">
    <property type="term" value="F:RNA polymerase II cis-regulatory region sequence-specific DNA binding"/>
    <property type="evidence" value="ECO:0007669"/>
    <property type="project" value="TreeGrafter"/>
</dbReference>
<dbReference type="GO" id="GO:0000981">
    <property type="term" value="F:DNA-binding transcription factor activity, RNA polymerase II-specific"/>
    <property type="evidence" value="ECO:0007669"/>
    <property type="project" value="TreeGrafter"/>
</dbReference>
<gene>
    <name evidence="7" type="ORF">NAV_LOCUS5881</name>
</gene>
<dbReference type="SUPFAM" id="SSF82927">
    <property type="entry name" value="Cysteine-rich DNA binding domain, (DM domain)"/>
    <property type="match status" value="1"/>
</dbReference>
<dbReference type="InterPro" id="IPR026607">
    <property type="entry name" value="DMRT"/>
</dbReference>
<evidence type="ECO:0000313" key="7">
    <source>
        <dbReference type="EMBL" id="VBB31090.1"/>
    </source>
</evidence>
<organism evidence="7 8">
    <name type="scientific">Acanthocheilonema viteae</name>
    <name type="common">Filarial nematode worm</name>
    <name type="synonym">Dipetalonema viteae</name>
    <dbReference type="NCBI Taxonomy" id="6277"/>
    <lineage>
        <taxon>Eukaryota</taxon>
        <taxon>Metazoa</taxon>
        <taxon>Ecdysozoa</taxon>
        <taxon>Nematoda</taxon>
        <taxon>Chromadorea</taxon>
        <taxon>Rhabditida</taxon>
        <taxon>Spirurina</taxon>
        <taxon>Spiruromorpha</taxon>
        <taxon>Filarioidea</taxon>
        <taxon>Onchocercidae</taxon>
        <taxon>Acanthocheilonema</taxon>
    </lineage>
</organism>
<feature type="domain" description="DM" evidence="6">
    <location>
        <begin position="8"/>
        <end position="56"/>
    </location>
</feature>
<keyword evidence="4 5" id="KW-0539">Nucleus</keyword>
<dbReference type="PANTHER" id="PTHR12322:SF115">
    <property type="entry name" value="PROTEIN CBR-MAB-23"/>
    <property type="match status" value="1"/>
</dbReference>
<keyword evidence="3 5" id="KW-0238">DNA-binding</keyword>
<dbReference type="EMBL" id="UPTC01001099">
    <property type="protein sequence ID" value="VBB31090.1"/>
    <property type="molecule type" value="Genomic_DNA"/>
</dbReference>
<keyword evidence="2 5" id="KW-0862">Zinc</keyword>
<evidence type="ECO:0000256" key="2">
    <source>
        <dbReference type="ARBA" id="ARBA00022833"/>
    </source>
</evidence>
<comment type="subcellular location">
    <subcellularLocation>
        <location evidence="5">Nucleus</location>
    </subcellularLocation>
</comment>
<dbReference type="Proteomes" id="UP000276991">
    <property type="component" value="Unassembled WGS sequence"/>
</dbReference>
<evidence type="ECO:0000259" key="6">
    <source>
        <dbReference type="PROSITE" id="PS50809"/>
    </source>
</evidence>
<keyword evidence="1 5" id="KW-0479">Metal-binding</keyword>
<dbReference type="AlphaFoldDB" id="A0A498SH65"/>
<dbReference type="InterPro" id="IPR001275">
    <property type="entry name" value="DM_DNA-bd"/>
</dbReference>
<dbReference type="PANTHER" id="PTHR12322">
    <property type="entry name" value="DOUBLESEX AND MAB-3 RELATED TRANSCRIPTION FACTOR DMRT"/>
    <property type="match status" value="1"/>
</dbReference>
<evidence type="ECO:0000256" key="4">
    <source>
        <dbReference type="ARBA" id="ARBA00023242"/>
    </source>
</evidence>
<dbReference type="PROSITE" id="PS50809">
    <property type="entry name" value="DM_2"/>
    <property type="match status" value="1"/>
</dbReference>
<evidence type="ECO:0000256" key="1">
    <source>
        <dbReference type="ARBA" id="ARBA00022723"/>
    </source>
</evidence>
<accession>A0A498SH65</accession>
<evidence type="ECO:0000313" key="8">
    <source>
        <dbReference type="Proteomes" id="UP000276991"/>
    </source>
</evidence>
<dbReference type="InterPro" id="IPR036407">
    <property type="entry name" value="DM_DNA-bd_sf"/>
</dbReference>
<dbReference type="GO" id="GO:0005634">
    <property type="term" value="C:nucleus"/>
    <property type="evidence" value="ECO:0007669"/>
    <property type="project" value="UniProtKB-SubCell"/>
</dbReference>
<evidence type="ECO:0000256" key="3">
    <source>
        <dbReference type="ARBA" id="ARBA00023125"/>
    </source>
</evidence>
<dbReference type="GO" id="GO:0046872">
    <property type="term" value="F:metal ion binding"/>
    <property type="evidence" value="ECO:0007669"/>
    <property type="project" value="UniProtKB-KW"/>
</dbReference>
<dbReference type="SMART" id="SM00301">
    <property type="entry name" value="DM"/>
    <property type="match status" value="1"/>
</dbReference>
<evidence type="ECO:0000256" key="5">
    <source>
        <dbReference type="PROSITE-ProRule" id="PRU00070"/>
    </source>
</evidence>
<sequence length="188" mass="21020">MPKEQYMCQLCANHGVFNQPKKGHKQKCPYRHCPCSLCALNTKRRALDQIERQLKNGSANLQIVPGLMNDKIDLCNTRSFTFESKNADATDSKDDDYVTTLTALRKAASSHQSITPLRSLSIKSNSSSDAFCVALPATITKKTLKRTAKRMDEAGRKARILENAITNIAQRNRHRSIFHSVEQLAQSG</sequence>
<proteinExistence type="predicted"/>
<dbReference type="Pfam" id="PF00751">
    <property type="entry name" value="DM"/>
    <property type="match status" value="1"/>
</dbReference>
<name>A0A498SH65_ACAVI</name>